<evidence type="ECO:0000256" key="3">
    <source>
        <dbReference type="ARBA" id="ARBA00023163"/>
    </source>
</evidence>
<evidence type="ECO:0000256" key="2">
    <source>
        <dbReference type="ARBA" id="ARBA00023125"/>
    </source>
</evidence>
<gene>
    <name evidence="5" type="ORF">SAMN05216298_2790</name>
</gene>
<sequence>MSGPTASDKGILRPQEAARHIDLRRYPVPGPLGRYVERYWSVHWDLPEGSSYESVVVPHPCVNLSFMPVLGAEVHGPGPAVSRHPLTGRGRVFGAKFRPGGFTAFTGIEGTALADWVAGAATVFGPEADALGAVVMGGEDEAGAAAVTAFLAERMPERVDARYEELLRIVAAMLEDRSITRVDQVAARFFTTPKALQRLFQTYIGLGPKALICRYRIHDAADRLATEPDVDLARLAAVLGWSDQAHFTHDFKDLIGFPPSEYAAQCASAGRELVMAHR</sequence>
<evidence type="ECO:0000313" key="5">
    <source>
        <dbReference type="EMBL" id="SDL15623.1"/>
    </source>
</evidence>
<organism evidence="5 6">
    <name type="scientific">Glycomyces sambucus</name>
    <dbReference type="NCBI Taxonomy" id="380244"/>
    <lineage>
        <taxon>Bacteria</taxon>
        <taxon>Bacillati</taxon>
        <taxon>Actinomycetota</taxon>
        <taxon>Actinomycetes</taxon>
        <taxon>Glycomycetales</taxon>
        <taxon>Glycomycetaceae</taxon>
        <taxon>Glycomyces</taxon>
    </lineage>
</organism>
<dbReference type="Gene3D" id="1.10.10.60">
    <property type="entry name" value="Homeodomain-like"/>
    <property type="match status" value="1"/>
</dbReference>
<dbReference type="Pfam" id="PF12833">
    <property type="entry name" value="HTH_18"/>
    <property type="match status" value="1"/>
</dbReference>
<dbReference type="STRING" id="380244.SAMN05216298_2790"/>
<evidence type="ECO:0000256" key="1">
    <source>
        <dbReference type="ARBA" id="ARBA00023015"/>
    </source>
</evidence>
<evidence type="ECO:0000259" key="4">
    <source>
        <dbReference type="PROSITE" id="PS01124"/>
    </source>
</evidence>
<dbReference type="PROSITE" id="PS01124">
    <property type="entry name" value="HTH_ARAC_FAMILY_2"/>
    <property type="match status" value="1"/>
</dbReference>
<keyword evidence="2 5" id="KW-0238">DNA-binding</keyword>
<dbReference type="InterPro" id="IPR050204">
    <property type="entry name" value="AraC_XylS_family_regulators"/>
</dbReference>
<dbReference type="Pfam" id="PF20240">
    <property type="entry name" value="DUF6597"/>
    <property type="match status" value="1"/>
</dbReference>
<dbReference type="Proteomes" id="UP000198662">
    <property type="component" value="Unassembled WGS sequence"/>
</dbReference>
<evidence type="ECO:0000313" key="6">
    <source>
        <dbReference type="Proteomes" id="UP000198662"/>
    </source>
</evidence>
<feature type="domain" description="HTH araC/xylS-type" evidence="4">
    <location>
        <begin position="164"/>
        <end position="265"/>
    </location>
</feature>
<dbReference type="PANTHER" id="PTHR46796">
    <property type="entry name" value="HTH-TYPE TRANSCRIPTIONAL ACTIVATOR RHAS-RELATED"/>
    <property type="match status" value="1"/>
</dbReference>
<dbReference type="InterPro" id="IPR046532">
    <property type="entry name" value="DUF6597"/>
</dbReference>
<accession>A0A1G9HSR8</accession>
<protein>
    <submittedName>
        <fullName evidence="5">AraC-type DNA-binding protein</fullName>
    </submittedName>
</protein>
<dbReference type="InterPro" id="IPR009057">
    <property type="entry name" value="Homeodomain-like_sf"/>
</dbReference>
<dbReference type="GO" id="GO:0043565">
    <property type="term" value="F:sequence-specific DNA binding"/>
    <property type="evidence" value="ECO:0007669"/>
    <property type="project" value="InterPro"/>
</dbReference>
<reference evidence="6" key="1">
    <citation type="submission" date="2016-10" db="EMBL/GenBank/DDBJ databases">
        <authorList>
            <person name="Varghese N."/>
            <person name="Submissions S."/>
        </authorList>
    </citation>
    <scope>NUCLEOTIDE SEQUENCE [LARGE SCALE GENOMIC DNA]</scope>
    <source>
        <strain evidence="6">CGMCC 4.3147</strain>
    </source>
</reference>
<dbReference type="InterPro" id="IPR018060">
    <property type="entry name" value="HTH_AraC"/>
</dbReference>
<keyword evidence="6" id="KW-1185">Reference proteome</keyword>
<dbReference type="SMART" id="SM00342">
    <property type="entry name" value="HTH_ARAC"/>
    <property type="match status" value="1"/>
</dbReference>
<dbReference type="AlphaFoldDB" id="A0A1G9HSR8"/>
<dbReference type="EMBL" id="FNGF01000004">
    <property type="protein sequence ID" value="SDL15623.1"/>
    <property type="molecule type" value="Genomic_DNA"/>
</dbReference>
<dbReference type="RefSeq" id="WP_091049784.1">
    <property type="nucleotide sequence ID" value="NZ_FNGF01000004.1"/>
</dbReference>
<proteinExistence type="predicted"/>
<name>A0A1G9HSR8_9ACTN</name>
<dbReference type="SUPFAM" id="SSF46689">
    <property type="entry name" value="Homeodomain-like"/>
    <property type="match status" value="1"/>
</dbReference>
<keyword evidence="3" id="KW-0804">Transcription</keyword>
<dbReference type="GO" id="GO:0003700">
    <property type="term" value="F:DNA-binding transcription factor activity"/>
    <property type="evidence" value="ECO:0007669"/>
    <property type="project" value="InterPro"/>
</dbReference>
<keyword evidence="1" id="KW-0805">Transcription regulation</keyword>